<protein>
    <submittedName>
        <fullName evidence="1">Uncharacterized protein</fullName>
    </submittedName>
</protein>
<evidence type="ECO:0000313" key="2">
    <source>
        <dbReference type="Proteomes" id="UP001596972"/>
    </source>
</evidence>
<dbReference type="EMBL" id="JBHTJA010000075">
    <property type="protein sequence ID" value="MFD0904157.1"/>
    <property type="molecule type" value="Genomic_DNA"/>
</dbReference>
<accession>A0ABW3EXR7</accession>
<proteinExistence type="predicted"/>
<gene>
    <name evidence="1" type="ORF">ACFQ11_27495</name>
</gene>
<organism evidence="1 2">
    <name type="scientific">Actinomadura sediminis</name>
    <dbReference type="NCBI Taxonomy" id="1038904"/>
    <lineage>
        <taxon>Bacteria</taxon>
        <taxon>Bacillati</taxon>
        <taxon>Actinomycetota</taxon>
        <taxon>Actinomycetes</taxon>
        <taxon>Streptosporangiales</taxon>
        <taxon>Thermomonosporaceae</taxon>
        <taxon>Actinomadura</taxon>
    </lineage>
</organism>
<name>A0ABW3EXR7_9ACTN</name>
<comment type="caution">
    <text evidence="1">The sequence shown here is derived from an EMBL/GenBank/DDBJ whole genome shotgun (WGS) entry which is preliminary data.</text>
</comment>
<keyword evidence="2" id="KW-1185">Reference proteome</keyword>
<evidence type="ECO:0000313" key="1">
    <source>
        <dbReference type="EMBL" id="MFD0904157.1"/>
    </source>
</evidence>
<dbReference type="Proteomes" id="UP001596972">
    <property type="component" value="Unassembled WGS sequence"/>
</dbReference>
<dbReference type="RefSeq" id="WP_378303731.1">
    <property type="nucleotide sequence ID" value="NZ_JBHTJA010000075.1"/>
</dbReference>
<sequence length="292" mass="32495">MTNEAKRTNGAPLDRVTQCWVRLTGRRVDLRDAPWLSGPRGDSDRVGGSWLPREAARLGGRVRDDPSGAGLLPSMTVLDGPAFDPDALHPHVRDFYERTTRWRLDLWSQWSPWAWPFGWLISALFARRLQQLALPLRPLDVAHGMTSEVTPVVAPDGTTLGTSWRRRLRATGGTVFSGWYQAFTVPGVPQPRVRVAFPLPNGRLVVLLRPEVTAEGGLLLTSPAGGWGEDGAYLVVERGSRAWARRVPVHERFHVHVDGEGVLRTDHALDLWAIPVLRLHYRLDDGATPSAR</sequence>
<reference evidence="2" key="1">
    <citation type="journal article" date="2019" name="Int. J. Syst. Evol. Microbiol.">
        <title>The Global Catalogue of Microorganisms (GCM) 10K type strain sequencing project: providing services to taxonomists for standard genome sequencing and annotation.</title>
        <authorList>
            <consortium name="The Broad Institute Genomics Platform"/>
            <consortium name="The Broad Institute Genome Sequencing Center for Infectious Disease"/>
            <person name="Wu L."/>
            <person name="Ma J."/>
        </authorList>
    </citation>
    <scope>NUCLEOTIDE SEQUENCE [LARGE SCALE GENOMIC DNA]</scope>
    <source>
        <strain evidence="2">JCM 31202</strain>
    </source>
</reference>